<dbReference type="GO" id="GO:0031012">
    <property type="term" value="C:extracellular matrix"/>
    <property type="evidence" value="ECO:0007669"/>
    <property type="project" value="TreeGrafter"/>
</dbReference>
<keyword evidence="2" id="KW-1185">Reference proteome</keyword>
<dbReference type="GO" id="GO:0005615">
    <property type="term" value="C:extracellular space"/>
    <property type="evidence" value="ECO:0007669"/>
    <property type="project" value="TreeGrafter"/>
</dbReference>
<protein>
    <submittedName>
        <fullName evidence="3">Galectin-3-binding protein isoform X2</fullName>
    </submittedName>
</protein>
<dbReference type="PANTHER" id="PTHR24410">
    <property type="entry name" value="HL07962P-RELATED"/>
    <property type="match status" value="1"/>
</dbReference>
<evidence type="ECO:0000259" key="1">
    <source>
        <dbReference type="SMART" id="SM00875"/>
    </source>
</evidence>
<dbReference type="PANTHER" id="PTHR24410:SF16">
    <property type="entry name" value="GALECTIN-3-BINDING PROTEIN"/>
    <property type="match status" value="1"/>
</dbReference>
<feature type="domain" description="BACK" evidence="1">
    <location>
        <begin position="67"/>
        <end position="167"/>
    </location>
</feature>
<reference evidence="3" key="1">
    <citation type="submission" date="2025-08" db="UniProtKB">
        <authorList>
            <consortium name="RefSeq"/>
        </authorList>
    </citation>
    <scope>IDENTIFICATION</scope>
    <source>
        <tissue evidence="3">Kidney</tissue>
    </source>
</reference>
<sequence>MLGMPRAPLSSSSPSPRYFYSRRIEVSLSSVKCFHKLASAFGATELQAYCGQLFATFLPEDPSFHKALDLYAYARASGDPVLEELCVQFLAWNLENLTQAEVWTSIPQSLLEALLPRSELAVSSELALLQAVDVWSREQGASPGDVEGLVEHIRFPMMAPEDLFELQFTLPLYQRHEVLFQSKILQALEFHTVPLPLLLRHYGLNLTSEAYMPRAYTAANWSASVTNGSWAAHAQWDYPSRAPFVYRKQLGYRYSYLYSPYQSFQTPLHPSFLFRDQLVSWSLVYLGRMQDCWNYGFSCTSDELPALGLTRSGAWDPTVGYDNKALMLCDGDLVVDVADFQGSKAPIPSALDTNSSRRASSFPCASGSFSSYQVVIRPFYFINSTGLE</sequence>
<gene>
    <name evidence="3" type="primary">Lgals3bp</name>
</gene>
<dbReference type="Proteomes" id="UP000081671">
    <property type="component" value="Unplaced"/>
</dbReference>
<evidence type="ECO:0000313" key="3">
    <source>
        <dbReference type="RefSeq" id="XP_012864268.1"/>
    </source>
</evidence>
<dbReference type="AlphaFoldDB" id="A0A1S3EIQ1"/>
<evidence type="ECO:0000313" key="2">
    <source>
        <dbReference type="Proteomes" id="UP000081671"/>
    </source>
</evidence>
<dbReference type="Gene3D" id="1.25.40.420">
    <property type="match status" value="1"/>
</dbReference>
<accession>A0A1S3EIQ1</accession>
<dbReference type="RefSeq" id="XP_012864268.1">
    <property type="nucleotide sequence ID" value="XM_013008814.1"/>
</dbReference>
<dbReference type="OrthoDB" id="25028at2759"/>
<organism evidence="2 3">
    <name type="scientific">Dipodomys ordii</name>
    <name type="common">Ord's kangaroo rat</name>
    <dbReference type="NCBI Taxonomy" id="10020"/>
    <lineage>
        <taxon>Eukaryota</taxon>
        <taxon>Metazoa</taxon>
        <taxon>Chordata</taxon>
        <taxon>Craniata</taxon>
        <taxon>Vertebrata</taxon>
        <taxon>Euteleostomi</taxon>
        <taxon>Mammalia</taxon>
        <taxon>Eutheria</taxon>
        <taxon>Euarchontoglires</taxon>
        <taxon>Glires</taxon>
        <taxon>Rodentia</taxon>
        <taxon>Castorimorpha</taxon>
        <taxon>Heteromyidae</taxon>
        <taxon>Dipodomyinae</taxon>
        <taxon>Dipodomys</taxon>
    </lineage>
</organism>
<name>A0A1S3EIQ1_DIPOR</name>
<dbReference type="InterPro" id="IPR011705">
    <property type="entry name" value="BACK"/>
</dbReference>
<proteinExistence type="predicted"/>
<dbReference type="InterPro" id="IPR051481">
    <property type="entry name" value="BTB-POZ/Galectin-3-binding"/>
</dbReference>
<dbReference type="CTD" id="3959"/>
<dbReference type="SMART" id="SM00875">
    <property type="entry name" value="BACK"/>
    <property type="match status" value="1"/>
</dbReference>
<dbReference type="Pfam" id="PF07707">
    <property type="entry name" value="BACK"/>
    <property type="match status" value="1"/>
</dbReference>
<dbReference type="GeneID" id="105980100"/>